<dbReference type="Proteomes" id="UP001164929">
    <property type="component" value="Chromosome 8"/>
</dbReference>
<comment type="caution">
    <text evidence="7">The sequence shown here is derived from an EMBL/GenBank/DDBJ whole genome shotgun (WGS) entry which is preliminary data.</text>
</comment>
<evidence type="ECO:0000259" key="6">
    <source>
        <dbReference type="Pfam" id="PF00133"/>
    </source>
</evidence>
<evidence type="ECO:0000256" key="3">
    <source>
        <dbReference type="ARBA" id="ARBA00022840"/>
    </source>
</evidence>
<dbReference type="PANTHER" id="PTHR42765">
    <property type="entry name" value="SOLEUCYL-TRNA SYNTHETASE"/>
    <property type="match status" value="1"/>
</dbReference>
<dbReference type="Pfam" id="PF00133">
    <property type="entry name" value="tRNA-synt_1"/>
    <property type="match status" value="2"/>
</dbReference>
<protein>
    <recommendedName>
        <fullName evidence="6">Aminoacyl-tRNA synthetase class Ia domain-containing protein</fullName>
    </recommendedName>
</protein>
<keyword evidence="8" id="KW-1185">Reference proteome</keyword>
<proteinExistence type="predicted"/>
<dbReference type="GO" id="GO:0005524">
    <property type="term" value="F:ATP binding"/>
    <property type="evidence" value="ECO:0007669"/>
    <property type="project" value="UniProtKB-KW"/>
</dbReference>
<evidence type="ECO:0000313" key="7">
    <source>
        <dbReference type="EMBL" id="KAJ6989474.1"/>
    </source>
</evidence>
<dbReference type="InterPro" id="IPR050081">
    <property type="entry name" value="Ile-tRNA_ligase"/>
</dbReference>
<organism evidence="7 8">
    <name type="scientific">Populus alba x Populus x berolinensis</name>
    <dbReference type="NCBI Taxonomy" id="444605"/>
    <lineage>
        <taxon>Eukaryota</taxon>
        <taxon>Viridiplantae</taxon>
        <taxon>Streptophyta</taxon>
        <taxon>Embryophyta</taxon>
        <taxon>Tracheophyta</taxon>
        <taxon>Spermatophyta</taxon>
        <taxon>Magnoliopsida</taxon>
        <taxon>eudicotyledons</taxon>
        <taxon>Gunneridae</taxon>
        <taxon>Pentapetalae</taxon>
        <taxon>rosids</taxon>
        <taxon>fabids</taxon>
        <taxon>Malpighiales</taxon>
        <taxon>Salicaceae</taxon>
        <taxon>Saliceae</taxon>
        <taxon>Populus</taxon>
    </lineage>
</organism>
<reference evidence="7" key="1">
    <citation type="journal article" date="2023" name="Mol. Ecol. Resour.">
        <title>Chromosome-level genome assembly of a triploid poplar Populus alba 'Berolinensis'.</title>
        <authorList>
            <person name="Chen S."/>
            <person name="Yu Y."/>
            <person name="Wang X."/>
            <person name="Wang S."/>
            <person name="Zhang T."/>
            <person name="Zhou Y."/>
            <person name="He R."/>
            <person name="Meng N."/>
            <person name="Wang Y."/>
            <person name="Liu W."/>
            <person name="Liu Z."/>
            <person name="Liu J."/>
            <person name="Guo Q."/>
            <person name="Huang H."/>
            <person name="Sederoff R.R."/>
            <person name="Wang G."/>
            <person name="Qu G."/>
            <person name="Chen S."/>
        </authorList>
    </citation>
    <scope>NUCLEOTIDE SEQUENCE</scope>
    <source>
        <strain evidence="7">SC-2020</strain>
    </source>
</reference>
<dbReference type="AlphaFoldDB" id="A0AAD6QFM1"/>
<dbReference type="Gene3D" id="3.40.50.620">
    <property type="entry name" value="HUPs"/>
    <property type="match status" value="2"/>
</dbReference>
<keyword evidence="4" id="KW-0648">Protein biosynthesis</keyword>
<dbReference type="InterPro" id="IPR002300">
    <property type="entry name" value="aa-tRNA-synth_Ia"/>
</dbReference>
<sequence>MREISITSSRSNWCISRQRTWGVPLPVFYHLKTKEPLMNEETIDDIKSISSSSWFAMLGKGDDPRFLADLYLEGTDQHHGLFQSSLITSIATKVLDEKGCKMRKSLGNVVDPHAIIEGGRNSKADNAISYNDLPMFDKHTLFQLENVVKTIRESYDYQFFKTFQVNSLLFIFAMQ</sequence>
<gene>
    <name evidence="7" type="ORF">NC653_022140</name>
</gene>
<dbReference type="GO" id="GO:0004822">
    <property type="term" value="F:isoleucine-tRNA ligase activity"/>
    <property type="evidence" value="ECO:0007669"/>
    <property type="project" value="TreeGrafter"/>
</dbReference>
<accession>A0AAD6QFM1</accession>
<dbReference type="GO" id="GO:0005739">
    <property type="term" value="C:mitochondrion"/>
    <property type="evidence" value="ECO:0007669"/>
    <property type="project" value="TreeGrafter"/>
</dbReference>
<evidence type="ECO:0000256" key="2">
    <source>
        <dbReference type="ARBA" id="ARBA00022741"/>
    </source>
</evidence>
<keyword evidence="3" id="KW-0067">ATP-binding</keyword>
<keyword evidence="1" id="KW-0436">Ligase</keyword>
<keyword evidence="5" id="KW-0030">Aminoacyl-tRNA synthetase</keyword>
<keyword evidence="2" id="KW-0547">Nucleotide-binding</keyword>
<dbReference type="PANTHER" id="PTHR42765:SF1">
    <property type="entry name" value="ISOLEUCINE--TRNA LIGASE, MITOCHONDRIAL"/>
    <property type="match status" value="1"/>
</dbReference>
<dbReference type="EMBL" id="JAQIZT010000008">
    <property type="protein sequence ID" value="KAJ6989474.1"/>
    <property type="molecule type" value="Genomic_DNA"/>
</dbReference>
<dbReference type="SUPFAM" id="SSF52374">
    <property type="entry name" value="Nucleotidylyl transferase"/>
    <property type="match status" value="1"/>
</dbReference>
<feature type="domain" description="Aminoacyl-tRNA synthetase class Ia" evidence="6">
    <location>
        <begin position="64"/>
        <end position="117"/>
    </location>
</feature>
<dbReference type="GO" id="GO:0032543">
    <property type="term" value="P:mitochondrial translation"/>
    <property type="evidence" value="ECO:0007669"/>
    <property type="project" value="TreeGrafter"/>
</dbReference>
<dbReference type="InterPro" id="IPR014729">
    <property type="entry name" value="Rossmann-like_a/b/a_fold"/>
</dbReference>
<evidence type="ECO:0000256" key="4">
    <source>
        <dbReference type="ARBA" id="ARBA00022917"/>
    </source>
</evidence>
<dbReference type="GO" id="GO:0006428">
    <property type="term" value="P:isoleucyl-tRNA aminoacylation"/>
    <property type="evidence" value="ECO:0007669"/>
    <property type="project" value="TreeGrafter"/>
</dbReference>
<name>A0AAD6QFM1_9ROSI</name>
<evidence type="ECO:0000256" key="5">
    <source>
        <dbReference type="ARBA" id="ARBA00023146"/>
    </source>
</evidence>
<evidence type="ECO:0000256" key="1">
    <source>
        <dbReference type="ARBA" id="ARBA00022598"/>
    </source>
</evidence>
<evidence type="ECO:0000313" key="8">
    <source>
        <dbReference type="Proteomes" id="UP001164929"/>
    </source>
</evidence>
<feature type="domain" description="Aminoacyl-tRNA synthetase class Ia" evidence="6">
    <location>
        <begin position="8"/>
        <end position="47"/>
    </location>
</feature>